<keyword evidence="4 10" id="KW-0479">Metal-binding</keyword>
<evidence type="ECO:0000256" key="13">
    <source>
        <dbReference type="SAM" id="MobiDB-lite"/>
    </source>
</evidence>
<comment type="catalytic activity">
    <reaction evidence="9">
        <text>N(4)-(alpha-D-Man-(1-&gt;2)-alpha-D-Man-(1-&gt;2)-alpha-D-Man-(1-&gt;3)-[alpha-D-Man-(1-&gt;2)-alpha-D-Man-(1-&gt;3)-[alpha-D-Man-(1-&gt;2)-alpha-D-Man-(1-&gt;6)]-alpha-D-Man-(1-&gt;6)]-beta-D-Man-(1-&gt;4)-beta-D-GlcNAc-(1-&gt;4)-beta-D-GlcNAc)-L-asparaginyl-[protein] (N-glucan mannose isomer 9A1,2,3B1,2,3) + 4 H2O = N(4)-(alpha-D-Man-(1-&gt;3)-[alpha-D-Man-(1-&gt;3)-[alpha-D-Man-(1-&gt;6)]-alpha-D-Man-(1-&gt;6)]-beta-D-Man-(1-&gt;4)-beta-D-GlcNAc-(1-&gt;4)-beta-D-GlcNAc)-L-asparaginyl-[protein] (N-glucan mannose isomer 5A1,2) + 4 beta-D-mannose</text>
        <dbReference type="Rhea" id="RHEA:56008"/>
        <dbReference type="Rhea" id="RHEA-COMP:14356"/>
        <dbReference type="Rhea" id="RHEA-COMP:14367"/>
        <dbReference type="ChEBI" id="CHEBI:15377"/>
        <dbReference type="ChEBI" id="CHEBI:28563"/>
        <dbReference type="ChEBI" id="CHEBI:59087"/>
        <dbReference type="ChEBI" id="CHEBI:139493"/>
        <dbReference type="EC" id="3.2.1.113"/>
    </reaction>
</comment>
<feature type="transmembrane region" description="Helical" evidence="14">
    <location>
        <begin position="41"/>
        <end position="61"/>
    </location>
</feature>
<dbReference type="GO" id="GO:0004571">
    <property type="term" value="F:mannosyl-oligosaccharide 1,2-alpha-mannosidase activity"/>
    <property type="evidence" value="ECO:0007669"/>
    <property type="project" value="UniProtKB-EC"/>
</dbReference>
<evidence type="ECO:0000256" key="3">
    <source>
        <dbReference type="ARBA" id="ARBA00007658"/>
    </source>
</evidence>
<evidence type="ECO:0000256" key="8">
    <source>
        <dbReference type="ARBA" id="ARBA00047669"/>
    </source>
</evidence>
<dbReference type="PANTHER" id="PTHR11742:SF55">
    <property type="entry name" value="ENDOPLASMIC RETICULUM MANNOSYL-OLIGOSACCHARIDE 1,2-ALPHA-MANNOSIDASE"/>
    <property type="match status" value="1"/>
</dbReference>
<comment type="pathway">
    <text evidence="2">Protein modification; protein glycosylation.</text>
</comment>
<evidence type="ECO:0000256" key="2">
    <source>
        <dbReference type="ARBA" id="ARBA00004922"/>
    </source>
</evidence>
<dbReference type="InterPro" id="IPR036026">
    <property type="entry name" value="Seven-hairpin_glycosidases"/>
</dbReference>
<dbReference type="InterPro" id="IPR001382">
    <property type="entry name" value="Glyco_hydro_47"/>
</dbReference>
<dbReference type="EMBL" id="VRMN01000001">
    <property type="protein sequence ID" value="KAA8498226.1"/>
    <property type="molecule type" value="Genomic_DNA"/>
</dbReference>
<evidence type="ECO:0000256" key="7">
    <source>
        <dbReference type="ARBA" id="ARBA00023157"/>
    </source>
</evidence>
<dbReference type="GO" id="GO:0016020">
    <property type="term" value="C:membrane"/>
    <property type="evidence" value="ECO:0007669"/>
    <property type="project" value="InterPro"/>
</dbReference>
<evidence type="ECO:0000256" key="4">
    <source>
        <dbReference type="ARBA" id="ARBA00022723"/>
    </source>
</evidence>
<gene>
    <name evidence="15" type="ORF">FVE85_5811</name>
</gene>
<evidence type="ECO:0000313" key="15">
    <source>
        <dbReference type="EMBL" id="KAA8498226.1"/>
    </source>
</evidence>
<dbReference type="Proteomes" id="UP000324585">
    <property type="component" value="Unassembled WGS sequence"/>
</dbReference>
<keyword evidence="5 12" id="KW-0378">Hydrolase</keyword>
<comment type="similarity">
    <text evidence="3 12">Belongs to the glycosyl hydrolase 47 family.</text>
</comment>
<sequence>MCLTSVTMSMLYGDVRLGSVKKYVRGTWFTLGSSIGYRSRAVVTAALVVTSLAVLLLLLNLKWGRPDSLLNGHAVGTRTQSDAATVNPARIEESRRKRDLPVRGFNIGYDDGSRLQSRGSDEVVQSATLRDAGKEKLEPGTANSRSREAEDSARNLHDRETGAGRTERNRSPSEESAWKPDLDRSRPFRQMTAETEDQEKIRGMIRFAWNSYASMAWGMDLLLPLEKKGSNSKTFGGQAASIIDAIDTLYLVGMHDEFEKARHFILNELVLDKDVSVQFFENVIRILGGLLGAYTVTGGDTVFLEKAKEVGYRLLPALEKSHSGWPYKYVNLHSGEVSGDNAVVAEAMVMEFRFLAQVTGEERFAAVANRVICLAQKTRELNGLYRGDVSAHSEAMRGDIVFGPNGDSWYEYLLKMWVQTGMAESVLREMYMRAADSMIREHSVSLDEKRSYIADTVGYSLVRLLKQGVQLNDTSTPTAPSESYKRGPHFRPSSTWFHLGCFLPGMFALGYGLDRDRGENASESHMTAARKVLNMCSSMYTLFSAHLAPNSVNVRGDVVRVAESFSCPWPEHVESLFVLSRVFWDERETFRAEGRRIYQAMEEGFRVDAGGYAGLSTVHGSAAGHQSGPQDTWVLAETFKYLYLLFSEDRDFMNPLSNVFVLNTEAHPLLIVPENPYPIVCQASS</sequence>
<dbReference type="GO" id="GO:0005509">
    <property type="term" value="F:calcium ion binding"/>
    <property type="evidence" value="ECO:0007669"/>
    <property type="project" value="InterPro"/>
</dbReference>
<organism evidence="15 16">
    <name type="scientific">Porphyridium purpureum</name>
    <name type="common">Red alga</name>
    <name type="synonym">Porphyridium cruentum</name>
    <dbReference type="NCBI Taxonomy" id="35688"/>
    <lineage>
        <taxon>Eukaryota</taxon>
        <taxon>Rhodophyta</taxon>
        <taxon>Bangiophyceae</taxon>
        <taxon>Porphyridiales</taxon>
        <taxon>Porphyridiaceae</taxon>
        <taxon>Porphyridium</taxon>
    </lineage>
</organism>
<reference evidence="16" key="1">
    <citation type="journal article" date="2019" name="Nat. Commun.">
        <title>Expansion of phycobilisome linker gene families in mesophilic red algae.</title>
        <authorList>
            <person name="Lee J."/>
            <person name="Kim D."/>
            <person name="Bhattacharya D."/>
            <person name="Yoon H.S."/>
        </authorList>
    </citation>
    <scope>NUCLEOTIDE SEQUENCE [LARGE SCALE GENOMIC DNA]</scope>
    <source>
        <strain evidence="16">CCMP 1328</strain>
    </source>
</reference>
<dbReference type="SUPFAM" id="SSF48225">
    <property type="entry name" value="Seven-hairpin glycosidases"/>
    <property type="match status" value="1"/>
</dbReference>
<keyword evidence="14" id="KW-0812">Transmembrane</keyword>
<feature type="region of interest" description="Disordered" evidence="13">
    <location>
        <begin position="111"/>
        <end position="196"/>
    </location>
</feature>
<evidence type="ECO:0000256" key="11">
    <source>
        <dbReference type="PIRSR" id="PIRSR601382-3"/>
    </source>
</evidence>
<accession>A0A5J4Z3M3</accession>
<comment type="caution">
    <text evidence="15">The sequence shown here is derived from an EMBL/GenBank/DDBJ whole genome shotgun (WGS) entry which is preliminary data.</text>
</comment>
<dbReference type="EC" id="3.2.1.-" evidence="12"/>
<dbReference type="Gene3D" id="1.50.10.10">
    <property type="match status" value="1"/>
</dbReference>
<evidence type="ECO:0000256" key="10">
    <source>
        <dbReference type="PIRSR" id="PIRSR601382-2"/>
    </source>
</evidence>
<dbReference type="GO" id="GO:0005783">
    <property type="term" value="C:endoplasmic reticulum"/>
    <property type="evidence" value="ECO:0007669"/>
    <property type="project" value="TreeGrafter"/>
</dbReference>
<evidence type="ECO:0000256" key="1">
    <source>
        <dbReference type="ARBA" id="ARBA00001913"/>
    </source>
</evidence>
<dbReference type="OrthoDB" id="8118055at2759"/>
<feature type="disulfide bond" evidence="11">
    <location>
        <begin position="501"/>
        <end position="536"/>
    </location>
</feature>
<keyword evidence="14" id="KW-0472">Membrane</keyword>
<dbReference type="PRINTS" id="PR00747">
    <property type="entry name" value="GLYHDRLASE47"/>
</dbReference>
<evidence type="ECO:0000256" key="9">
    <source>
        <dbReference type="ARBA" id="ARBA00048605"/>
    </source>
</evidence>
<dbReference type="GO" id="GO:0005975">
    <property type="term" value="P:carbohydrate metabolic process"/>
    <property type="evidence" value="ECO:0007669"/>
    <property type="project" value="InterPro"/>
</dbReference>
<dbReference type="InterPro" id="IPR012341">
    <property type="entry name" value="6hp_glycosidase-like_sf"/>
</dbReference>
<dbReference type="PANTHER" id="PTHR11742">
    <property type="entry name" value="MANNOSYL-OLIGOSACCHARIDE ALPHA-1,2-MANNOSIDASE-RELATED"/>
    <property type="match status" value="1"/>
</dbReference>
<keyword evidence="12" id="KW-0326">Glycosidase</keyword>
<feature type="region of interest" description="Disordered" evidence="13">
    <location>
        <begin position="78"/>
        <end position="97"/>
    </location>
</feature>
<comment type="catalytic activity">
    <reaction evidence="8">
        <text>N(4)-(alpha-D-Man-(1-&gt;2)-alpha-D-Man-(1-&gt;2)-alpha-D-Man-(1-&gt;3)-[alpha-D-Man-(1-&gt;3)-[alpha-D-Man-(1-&gt;2)-alpha-D-Man-(1-&gt;6)]-alpha-D-Man-(1-&gt;6)]-beta-D-Man-(1-&gt;4)-beta-D-GlcNAc-(1-&gt;4)-beta-D-GlcNAc)-L-asparaginyl-[protein] (N-glucan mannose isomer 8A1,2,3B1,3) + 3 H2O = N(4)-(alpha-D-Man-(1-&gt;3)-[alpha-D-Man-(1-&gt;3)-[alpha-D-Man-(1-&gt;6)]-alpha-D-Man-(1-&gt;6)]-beta-D-Man-(1-&gt;4)-beta-D-GlcNAc-(1-&gt;4)-beta-D-GlcNAc)-L-asparaginyl-[protein] (N-glucan mannose isomer 5A1,2) + 3 beta-D-mannose</text>
        <dbReference type="Rhea" id="RHEA:56028"/>
        <dbReference type="Rhea" id="RHEA-COMP:14358"/>
        <dbReference type="Rhea" id="RHEA-COMP:14367"/>
        <dbReference type="ChEBI" id="CHEBI:15377"/>
        <dbReference type="ChEBI" id="CHEBI:28563"/>
        <dbReference type="ChEBI" id="CHEBI:59087"/>
        <dbReference type="ChEBI" id="CHEBI:60628"/>
        <dbReference type="EC" id="3.2.1.113"/>
    </reaction>
</comment>
<keyword evidence="7 11" id="KW-1015">Disulfide bond</keyword>
<feature type="compositionally biased region" description="Basic and acidic residues" evidence="13">
    <location>
        <begin position="145"/>
        <end position="186"/>
    </location>
</feature>
<feature type="compositionally biased region" description="Polar residues" evidence="13">
    <location>
        <begin position="114"/>
        <end position="128"/>
    </location>
</feature>
<dbReference type="AlphaFoldDB" id="A0A5J4Z3M3"/>
<keyword evidence="14" id="KW-1133">Transmembrane helix</keyword>
<protein>
    <recommendedName>
        <fullName evidence="12">alpha-1,2-Mannosidase</fullName>
        <ecNumber evidence="12">3.2.1.-</ecNumber>
    </recommendedName>
</protein>
<dbReference type="Pfam" id="PF01532">
    <property type="entry name" value="Glyco_hydro_47"/>
    <property type="match status" value="1"/>
</dbReference>
<comment type="cofactor">
    <cofactor evidence="1 10">
        <name>Ca(2+)</name>
        <dbReference type="ChEBI" id="CHEBI:29108"/>
    </cofactor>
</comment>
<keyword evidence="6 10" id="KW-0106">Calcium</keyword>
<evidence type="ECO:0000313" key="16">
    <source>
        <dbReference type="Proteomes" id="UP000324585"/>
    </source>
</evidence>
<evidence type="ECO:0000256" key="6">
    <source>
        <dbReference type="ARBA" id="ARBA00022837"/>
    </source>
</evidence>
<feature type="binding site" evidence="10">
    <location>
        <position position="664"/>
    </location>
    <ligand>
        <name>Ca(2+)</name>
        <dbReference type="ChEBI" id="CHEBI:29108"/>
    </ligand>
</feature>
<dbReference type="InterPro" id="IPR050749">
    <property type="entry name" value="Glycosyl_Hydrolase_47"/>
</dbReference>
<evidence type="ECO:0000256" key="14">
    <source>
        <dbReference type="SAM" id="Phobius"/>
    </source>
</evidence>
<evidence type="ECO:0000256" key="12">
    <source>
        <dbReference type="RuleBase" id="RU361193"/>
    </source>
</evidence>
<keyword evidence="16" id="KW-1185">Reference proteome</keyword>
<proteinExistence type="inferred from homology"/>
<name>A0A5J4Z3M3_PORPP</name>
<dbReference type="OMA" id="TFWMSET"/>
<evidence type="ECO:0000256" key="5">
    <source>
        <dbReference type="ARBA" id="ARBA00022801"/>
    </source>
</evidence>